<dbReference type="InterPro" id="IPR003660">
    <property type="entry name" value="HAMP_dom"/>
</dbReference>
<dbReference type="PRINTS" id="PR00344">
    <property type="entry name" value="BCTRLSENSOR"/>
</dbReference>
<evidence type="ECO:0000256" key="11">
    <source>
        <dbReference type="ARBA" id="ARBA00022989"/>
    </source>
</evidence>
<protein>
    <recommendedName>
        <fullName evidence="3">histidine kinase</fullName>
        <ecNumber evidence="3">2.7.13.3</ecNumber>
    </recommendedName>
</protein>
<dbReference type="CDD" id="cd00082">
    <property type="entry name" value="HisKA"/>
    <property type="match status" value="1"/>
</dbReference>
<dbReference type="PROSITE" id="PS50885">
    <property type="entry name" value="HAMP"/>
    <property type="match status" value="1"/>
</dbReference>
<keyword evidence="8" id="KW-0547">Nucleotide-binding</keyword>
<sequence length="481" mass="55439">MGKAVRPIRRQIVTSFYKILFFSMGATILTWGMIFFVFMYYDNKLQPANYYENQIPAILEYVEQLQGKLLLKETKQELEEQIPLEGMDYQVLDKHGGLLYGSTSKSYIQNEKDLFDSLNQNLYMGHNIIRFYPVFSQNGDFLGAIGFRYKLTLAASNPQLGLIIILLGFVVFICPFMYFSLFSLLIGKKFSKQMEKPFHSLMEGVKKVQNHDLNFKLVEFKTVKELQQLVAAFEEMRVALKDSLERQWQIEEERKEMVAAIAHDLRTPLTIIHGHVEGLLDGGVRDKERLERYLQAIFTSTERAVQLMNQLNTVSIIDHPQFSIEYRSVNVEEFIKNKSNEYDILCTEKNIFFITSINIESSHFIVNMDPQRISQVLDNIIMNSIRHTPKNGTIEWKTTTNGDTVTFDITDNGPGFQNEITKRVFTKFHREDQSRTGTGAHFGLGLYIAYIIVKKHHGTISAQNHPEGGACIKVTIPNPRQ</sequence>
<dbReference type="SMART" id="SM00304">
    <property type="entry name" value="HAMP"/>
    <property type="match status" value="1"/>
</dbReference>
<evidence type="ECO:0000256" key="1">
    <source>
        <dbReference type="ARBA" id="ARBA00000085"/>
    </source>
</evidence>
<keyword evidence="7 14" id="KW-0812">Transmembrane</keyword>
<dbReference type="Proteomes" id="UP000680279">
    <property type="component" value="Unassembled WGS sequence"/>
</dbReference>
<evidence type="ECO:0000256" key="5">
    <source>
        <dbReference type="ARBA" id="ARBA00022553"/>
    </source>
</evidence>
<dbReference type="SMART" id="SM00387">
    <property type="entry name" value="HATPase_c"/>
    <property type="match status" value="1"/>
</dbReference>
<keyword evidence="5" id="KW-0597">Phosphoprotein</keyword>
<feature type="domain" description="HAMP" evidence="16">
    <location>
        <begin position="192"/>
        <end position="245"/>
    </location>
</feature>
<comment type="catalytic activity">
    <reaction evidence="1">
        <text>ATP + protein L-histidine = ADP + protein N-phospho-L-histidine.</text>
        <dbReference type="EC" id="2.7.13.3"/>
    </reaction>
</comment>
<evidence type="ECO:0000313" key="17">
    <source>
        <dbReference type="EMBL" id="GIN18880.1"/>
    </source>
</evidence>
<dbReference type="InterPro" id="IPR036890">
    <property type="entry name" value="HATPase_C_sf"/>
</dbReference>
<organism evidence="17 18">
    <name type="scientific">Siminovitchia fordii</name>
    <dbReference type="NCBI Taxonomy" id="254759"/>
    <lineage>
        <taxon>Bacteria</taxon>
        <taxon>Bacillati</taxon>
        <taxon>Bacillota</taxon>
        <taxon>Bacilli</taxon>
        <taxon>Bacillales</taxon>
        <taxon>Bacillaceae</taxon>
        <taxon>Siminovitchia</taxon>
    </lineage>
</organism>
<dbReference type="Gene3D" id="6.10.340.10">
    <property type="match status" value="1"/>
</dbReference>
<dbReference type="Pfam" id="PF00512">
    <property type="entry name" value="HisKA"/>
    <property type="match status" value="1"/>
</dbReference>
<dbReference type="RefSeq" id="WP_212961828.1">
    <property type="nucleotide sequence ID" value="NZ_BOQT01000001.1"/>
</dbReference>
<dbReference type="Gene3D" id="1.10.287.130">
    <property type="match status" value="1"/>
</dbReference>
<keyword evidence="6" id="KW-0808">Transferase</keyword>
<gene>
    <name evidence="17" type="ORF">J1TS3_00140</name>
</gene>
<dbReference type="SMART" id="SM00388">
    <property type="entry name" value="HisKA"/>
    <property type="match status" value="1"/>
</dbReference>
<reference evidence="17 18" key="1">
    <citation type="submission" date="2021-03" db="EMBL/GenBank/DDBJ databases">
        <title>Antimicrobial resistance genes in bacteria isolated from Japanese honey, and their potential for conferring macrolide and lincosamide resistance in the American foulbrood pathogen Paenibacillus larvae.</title>
        <authorList>
            <person name="Okamoto M."/>
            <person name="Kumagai M."/>
            <person name="Kanamori H."/>
            <person name="Takamatsu D."/>
        </authorList>
    </citation>
    <scope>NUCLEOTIDE SEQUENCE [LARGE SCALE GENOMIC DNA]</scope>
    <source>
        <strain evidence="17 18">J1TS3</strain>
    </source>
</reference>
<comment type="caution">
    <text evidence="17">The sequence shown here is derived from an EMBL/GenBank/DDBJ whole genome shotgun (WGS) entry which is preliminary data.</text>
</comment>
<comment type="subcellular location">
    <subcellularLocation>
        <location evidence="2">Cell membrane</location>
        <topology evidence="2">Multi-pass membrane protein</topology>
    </subcellularLocation>
</comment>
<evidence type="ECO:0000256" key="10">
    <source>
        <dbReference type="ARBA" id="ARBA00022840"/>
    </source>
</evidence>
<dbReference type="PANTHER" id="PTHR45528:SF8">
    <property type="entry name" value="HISTIDINE KINASE"/>
    <property type="match status" value="1"/>
</dbReference>
<dbReference type="Pfam" id="PF02518">
    <property type="entry name" value="HATPase_c"/>
    <property type="match status" value="1"/>
</dbReference>
<keyword evidence="11 14" id="KW-1133">Transmembrane helix</keyword>
<dbReference type="CDD" id="cd06225">
    <property type="entry name" value="HAMP"/>
    <property type="match status" value="1"/>
</dbReference>
<dbReference type="InterPro" id="IPR003661">
    <property type="entry name" value="HisK_dim/P_dom"/>
</dbReference>
<evidence type="ECO:0000256" key="7">
    <source>
        <dbReference type="ARBA" id="ARBA00022692"/>
    </source>
</evidence>
<evidence type="ECO:0000259" key="15">
    <source>
        <dbReference type="PROSITE" id="PS50109"/>
    </source>
</evidence>
<dbReference type="PANTHER" id="PTHR45528">
    <property type="entry name" value="SENSOR HISTIDINE KINASE CPXA"/>
    <property type="match status" value="1"/>
</dbReference>
<dbReference type="Gene3D" id="3.30.565.10">
    <property type="entry name" value="Histidine kinase-like ATPase, C-terminal domain"/>
    <property type="match status" value="1"/>
</dbReference>
<dbReference type="SUPFAM" id="SSF55874">
    <property type="entry name" value="ATPase domain of HSP90 chaperone/DNA topoisomerase II/histidine kinase"/>
    <property type="match status" value="1"/>
</dbReference>
<proteinExistence type="predicted"/>
<dbReference type="InterPro" id="IPR003594">
    <property type="entry name" value="HATPase_dom"/>
</dbReference>
<evidence type="ECO:0000256" key="2">
    <source>
        <dbReference type="ARBA" id="ARBA00004651"/>
    </source>
</evidence>
<dbReference type="InterPro" id="IPR050398">
    <property type="entry name" value="HssS/ArlS-like"/>
</dbReference>
<keyword evidence="4" id="KW-1003">Cell membrane</keyword>
<evidence type="ECO:0000256" key="9">
    <source>
        <dbReference type="ARBA" id="ARBA00022777"/>
    </source>
</evidence>
<evidence type="ECO:0000256" key="3">
    <source>
        <dbReference type="ARBA" id="ARBA00012438"/>
    </source>
</evidence>
<dbReference type="SUPFAM" id="SSF47384">
    <property type="entry name" value="Homodimeric domain of signal transducing histidine kinase"/>
    <property type="match status" value="1"/>
</dbReference>
<keyword evidence="18" id="KW-1185">Reference proteome</keyword>
<evidence type="ECO:0000256" key="6">
    <source>
        <dbReference type="ARBA" id="ARBA00022679"/>
    </source>
</evidence>
<keyword evidence="10" id="KW-0067">ATP-binding</keyword>
<evidence type="ECO:0000256" key="4">
    <source>
        <dbReference type="ARBA" id="ARBA00022475"/>
    </source>
</evidence>
<keyword evidence="13 14" id="KW-0472">Membrane</keyword>
<dbReference type="EMBL" id="BOQT01000001">
    <property type="protein sequence ID" value="GIN18880.1"/>
    <property type="molecule type" value="Genomic_DNA"/>
</dbReference>
<dbReference type="InterPro" id="IPR004358">
    <property type="entry name" value="Sig_transdc_His_kin-like_C"/>
</dbReference>
<evidence type="ECO:0000259" key="16">
    <source>
        <dbReference type="PROSITE" id="PS50885"/>
    </source>
</evidence>
<keyword evidence="9 17" id="KW-0418">Kinase</keyword>
<name>A0ABQ4JZ77_9BACI</name>
<dbReference type="EC" id="2.7.13.3" evidence="3"/>
<feature type="domain" description="Histidine kinase" evidence="15">
    <location>
        <begin position="260"/>
        <end position="480"/>
    </location>
</feature>
<feature type="transmembrane region" description="Helical" evidence="14">
    <location>
        <begin position="20"/>
        <end position="41"/>
    </location>
</feature>
<evidence type="ECO:0000256" key="8">
    <source>
        <dbReference type="ARBA" id="ARBA00022741"/>
    </source>
</evidence>
<evidence type="ECO:0000256" key="13">
    <source>
        <dbReference type="ARBA" id="ARBA00023136"/>
    </source>
</evidence>
<feature type="transmembrane region" description="Helical" evidence="14">
    <location>
        <begin position="160"/>
        <end position="186"/>
    </location>
</feature>
<evidence type="ECO:0000313" key="18">
    <source>
        <dbReference type="Proteomes" id="UP000680279"/>
    </source>
</evidence>
<accession>A0ABQ4JZ77</accession>
<dbReference type="InterPro" id="IPR036097">
    <property type="entry name" value="HisK_dim/P_sf"/>
</dbReference>
<dbReference type="PROSITE" id="PS50109">
    <property type="entry name" value="HIS_KIN"/>
    <property type="match status" value="1"/>
</dbReference>
<dbReference type="InterPro" id="IPR005467">
    <property type="entry name" value="His_kinase_dom"/>
</dbReference>
<evidence type="ECO:0000256" key="12">
    <source>
        <dbReference type="ARBA" id="ARBA00023012"/>
    </source>
</evidence>
<keyword evidence="12" id="KW-0902">Two-component regulatory system</keyword>
<evidence type="ECO:0000256" key="14">
    <source>
        <dbReference type="SAM" id="Phobius"/>
    </source>
</evidence>
<dbReference type="GO" id="GO:0016301">
    <property type="term" value="F:kinase activity"/>
    <property type="evidence" value="ECO:0007669"/>
    <property type="project" value="UniProtKB-KW"/>
</dbReference>